<dbReference type="Gene3D" id="3.40.50.720">
    <property type="entry name" value="NAD(P)-binding Rossmann-like Domain"/>
    <property type="match status" value="1"/>
</dbReference>
<dbReference type="InterPro" id="IPR006367">
    <property type="entry name" value="Sirohaem_synthase_N"/>
</dbReference>
<dbReference type="EC" id="1.3.1.76" evidence="2"/>
<dbReference type="InterPro" id="IPR028161">
    <property type="entry name" value="Met8-like"/>
</dbReference>
<dbReference type="SUPFAM" id="SSF51735">
    <property type="entry name" value="NAD(P)-binding Rossmann-fold domains"/>
    <property type="match status" value="1"/>
</dbReference>
<dbReference type="PANTHER" id="PTHR35330:SF1">
    <property type="entry name" value="SIROHEME BIOSYNTHESIS PROTEIN MET8"/>
    <property type="match status" value="1"/>
</dbReference>
<evidence type="ECO:0000256" key="5">
    <source>
        <dbReference type="ARBA" id="ARBA00023244"/>
    </source>
</evidence>
<proteinExistence type="predicted"/>
<feature type="domain" description="Siroheme synthase central" evidence="7">
    <location>
        <begin position="118"/>
        <end position="138"/>
    </location>
</feature>
<dbReference type="PANTHER" id="PTHR35330">
    <property type="entry name" value="SIROHEME BIOSYNTHESIS PROTEIN MET8"/>
    <property type="match status" value="1"/>
</dbReference>
<accession>A0ABT5VA58</accession>
<dbReference type="Gene3D" id="1.10.8.610">
    <property type="entry name" value="SirC, precorrin-2 dehydrogenase, C-terminal helical domain-like"/>
    <property type="match status" value="1"/>
</dbReference>
<organism evidence="8 9">
    <name type="scientific">Alkalihalobacterium chitinilyticum</name>
    <dbReference type="NCBI Taxonomy" id="2980103"/>
    <lineage>
        <taxon>Bacteria</taxon>
        <taxon>Bacillati</taxon>
        <taxon>Bacillota</taxon>
        <taxon>Bacilli</taxon>
        <taxon>Bacillales</taxon>
        <taxon>Bacillaceae</taxon>
        <taxon>Alkalihalobacterium</taxon>
    </lineage>
</organism>
<evidence type="ECO:0000313" key="9">
    <source>
        <dbReference type="Proteomes" id="UP001148125"/>
    </source>
</evidence>
<evidence type="ECO:0000256" key="6">
    <source>
        <dbReference type="ARBA" id="ARBA00047561"/>
    </source>
</evidence>
<evidence type="ECO:0000259" key="7">
    <source>
        <dbReference type="Pfam" id="PF14824"/>
    </source>
</evidence>
<dbReference type="InterPro" id="IPR042518">
    <property type="entry name" value="SirC_C"/>
</dbReference>
<gene>
    <name evidence="8" type="ORF">N7Z68_02060</name>
</gene>
<evidence type="ECO:0000256" key="1">
    <source>
        <dbReference type="ARBA" id="ARBA00005010"/>
    </source>
</evidence>
<dbReference type="RefSeq" id="WP_275116789.1">
    <property type="nucleotide sequence ID" value="NZ_JAOTPO010000001.1"/>
</dbReference>
<dbReference type="Pfam" id="PF14824">
    <property type="entry name" value="Sirohm_synth_M"/>
    <property type="match status" value="1"/>
</dbReference>
<dbReference type="NCBIfam" id="TIGR01470">
    <property type="entry name" value="cysG_Nterm"/>
    <property type="match status" value="1"/>
</dbReference>
<sequence length="210" mass="24301">MSFMPISLNLKDKPVVIIGGGNIAERKVIKIVSHGAKLTVVSPQLSEKLAELVENQSVQWIQSVYKKVYLDQAFLIIAATNDPEVNLSVYQDRKPNQLITIVDQPELSDFHMVSTLQRGKLTISVSTEGASPMLAKKIVNQLSEEYGQEYEDYVEFLRESRRQIIENIRDKKVCRQFLTELIADDVIYHSEREIWFKNRMQQYIDMQHEQ</sequence>
<keyword evidence="5" id="KW-0627">Porphyrin biosynthesis</keyword>
<dbReference type="InterPro" id="IPR036291">
    <property type="entry name" value="NAD(P)-bd_dom_sf"/>
</dbReference>
<protein>
    <recommendedName>
        <fullName evidence="2">precorrin-2 dehydrogenase</fullName>
        <ecNumber evidence="2">1.3.1.76</ecNumber>
    </recommendedName>
</protein>
<keyword evidence="4" id="KW-0520">NAD</keyword>
<dbReference type="Proteomes" id="UP001148125">
    <property type="component" value="Unassembled WGS sequence"/>
</dbReference>
<name>A0ABT5VA58_9BACI</name>
<evidence type="ECO:0000256" key="2">
    <source>
        <dbReference type="ARBA" id="ARBA00012400"/>
    </source>
</evidence>
<comment type="catalytic activity">
    <reaction evidence="6">
        <text>precorrin-2 + NAD(+) = sirohydrochlorin + NADH + 2 H(+)</text>
        <dbReference type="Rhea" id="RHEA:15613"/>
        <dbReference type="ChEBI" id="CHEBI:15378"/>
        <dbReference type="ChEBI" id="CHEBI:57540"/>
        <dbReference type="ChEBI" id="CHEBI:57945"/>
        <dbReference type="ChEBI" id="CHEBI:58351"/>
        <dbReference type="ChEBI" id="CHEBI:58827"/>
        <dbReference type="EC" id="1.3.1.76"/>
    </reaction>
</comment>
<dbReference type="InterPro" id="IPR028281">
    <property type="entry name" value="Sirohaem_synthase_central"/>
</dbReference>
<evidence type="ECO:0000313" key="8">
    <source>
        <dbReference type="EMBL" id="MDE5412170.1"/>
    </source>
</evidence>
<comment type="caution">
    <text evidence="8">The sequence shown here is derived from an EMBL/GenBank/DDBJ whole genome shotgun (WGS) entry which is preliminary data.</text>
</comment>
<evidence type="ECO:0000256" key="3">
    <source>
        <dbReference type="ARBA" id="ARBA00023002"/>
    </source>
</evidence>
<keyword evidence="3" id="KW-0560">Oxidoreductase</keyword>
<evidence type="ECO:0000256" key="4">
    <source>
        <dbReference type="ARBA" id="ARBA00023027"/>
    </source>
</evidence>
<keyword evidence="9" id="KW-1185">Reference proteome</keyword>
<dbReference type="SUPFAM" id="SSF75615">
    <property type="entry name" value="Siroheme synthase middle domains-like"/>
    <property type="match status" value="1"/>
</dbReference>
<reference evidence="8" key="1">
    <citation type="submission" date="2024-05" db="EMBL/GenBank/DDBJ databases">
        <title>Alkalihalobacillus sp. strain MEB203 novel alkaliphilic bacterium from Lonar Lake, India.</title>
        <authorList>
            <person name="Joshi A."/>
            <person name="Thite S."/>
            <person name="Mengade P."/>
        </authorList>
    </citation>
    <scope>NUCLEOTIDE SEQUENCE</scope>
    <source>
        <strain evidence="8">MEB 203</strain>
    </source>
</reference>
<comment type="pathway">
    <text evidence="1">Porphyrin-containing compound metabolism; siroheme biosynthesis; sirohydrochlorin from precorrin-2: step 1/1.</text>
</comment>
<dbReference type="EMBL" id="JAOTPO010000001">
    <property type="protein sequence ID" value="MDE5412170.1"/>
    <property type="molecule type" value="Genomic_DNA"/>
</dbReference>
<dbReference type="Pfam" id="PF13241">
    <property type="entry name" value="NAD_binding_7"/>
    <property type="match status" value="1"/>
</dbReference>